<dbReference type="PANTHER" id="PTHR43448:SF2">
    <property type="entry name" value="PROTOHEME IX FARNESYLTRANSFERASE, MITOCHONDRIAL"/>
    <property type="match status" value="1"/>
</dbReference>
<proteinExistence type="predicted"/>
<dbReference type="InterPro" id="IPR006369">
    <property type="entry name" value="Protohaem_IX_farnesylTrfase"/>
</dbReference>
<evidence type="ECO:0000313" key="3">
    <source>
        <dbReference type="EMBL" id="MPC13690.1"/>
    </source>
</evidence>
<dbReference type="PANTHER" id="PTHR43448">
    <property type="entry name" value="PROTOHEME IX FARNESYLTRANSFERASE, MITOCHONDRIAL"/>
    <property type="match status" value="1"/>
</dbReference>
<evidence type="ECO:0000256" key="2">
    <source>
        <dbReference type="SAM" id="Phobius"/>
    </source>
</evidence>
<sequence length="197" mass="22068">MDRIRTRMLGDPSDPKARIVPLYHCDLCRRVTLRYSLAMVGICTLAPVIDVTTWTFAADSLPFNGYLVYLAWKFYQDADSKSSRKLFFFSLIHLPVILTLMIISKKHYGRNKKAEVTVAKKSEVNYITSEIPENTQITLTAAAASVAVLLAHPIFSICLKGYGALYSIRIKEVAAAAAVVVMVEPADKEQMENDQNY</sequence>
<dbReference type="OrthoDB" id="5211at2759"/>
<reference evidence="3 4" key="1">
    <citation type="submission" date="2019-05" db="EMBL/GenBank/DDBJ databases">
        <title>Another draft genome of Portunus trituberculatus and its Hox gene families provides insights of decapod evolution.</title>
        <authorList>
            <person name="Jeong J.-H."/>
            <person name="Song I."/>
            <person name="Kim S."/>
            <person name="Choi T."/>
            <person name="Kim D."/>
            <person name="Ryu S."/>
            <person name="Kim W."/>
        </authorList>
    </citation>
    <scope>NUCLEOTIDE SEQUENCE [LARGE SCALE GENOMIC DNA]</scope>
    <source>
        <tissue evidence="3">Muscle</tissue>
    </source>
</reference>
<dbReference type="EMBL" id="VSRR010000299">
    <property type="protein sequence ID" value="MPC13690.1"/>
    <property type="molecule type" value="Genomic_DNA"/>
</dbReference>
<dbReference type="GO" id="GO:0008495">
    <property type="term" value="F:protoheme IX farnesyltransferase activity"/>
    <property type="evidence" value="ECO:0007669"/>
    <property type="project" value="InterPro"/>
</dbReference>
<keyword evidence="1 3" id="KW-0808">Transferase</keyword>
<keyword evidence="2" id="KW-0472">Membrane</keyword>
<dbReference type="GO" id="GO:0006784">
    <property type="term" value="P:heme A biosynthetic process"/>
    <property type="evidence" value="ECO:0007669"/>
    <property type="project" value="TreeGrafter"/>
</dbReference>
<dbReference type="AlphaFoldDB" id="A0A5B7CWB9"/>
<keyword evidence="4" id="KW-1185">Reference proteome</keyword>
<keyword evidence="2" id="KW-0812">Transmembrane</keyword>
<accession>A0A5B7CWB9</accession>
<organism evidence="3 4">
    <name type="scientific">Portunus trituberculatus</name>
    <name type="common">Swimming crab</name>
    <name type="synonym">Neptunus trituberculatus</name>
    <dbReference type="NCBI Taxonomy" id="210409"/>
    <lineage>
        <taxon>Eukaryota</taxon>
        <taxon>Metazoa</taxon>
        <taxon>Ecdysozoa</taxon>
        <taxon>Arthropoda</taxon>
        <taxon>Crustacea</taxon>
        <taxon>Multicrustacea</taxon>
        <taxon>Malacostraca</taxon>
        <taxon>Eumalacostraca</taxon>
        <taxon>Eucarida</taxon>
        <taxon>Decapoda</taxon>
        <taxon>Pleocyemata</taxon>
        <taxon>Brachyura</taxon>
        <taxon>Eubrachyura</taxon>
        <taxon>Portunoidea</taxon>
        <taxon>Portunidae</taxon>
        <taxon>Portuninae</taxon>
        <taxon>Portunus</taxon>
    </lineage>
</organism>
<protein>
    <submittedName>
        <fullName evidence="3">Protoheme IX farnesyltransferase, mitochondrial</fullName>
    </submittedName>
</protein>
<dbReference type="Proteomes" id="UP000324222">
    <property type="component" value="Unassembled WGS sequence"/>
</dbReference>
<feature type="transmembrane region" description="Helical" evidence="2">
    <location>
        <begin position="86"/>
        <end position="103"/>
    </location>
</feature>
<keyword evidence="2" id="KW-1133">Transmembrane helix</keyword>
<feature type="transmembrane region" description="Helical" evidence="2">
    <location>
        <begin position="37"/>
        <end position="57"/>
    </location>
</feature>
<dbReference type="GO" id="GO:0016020">
    <property type="term" value="C:membrane"/>
    <property type="evidence" value="ECO:0007669"/>
    <property type="project" value="InterPro"/>
</dbReference>
<name>A0A5B7CWB9_PORTR</name>
<evidence type="ECO:0000256" key="1">
    <source>
        <dbReference type="ARBA" id="ARBA00022679"/>
    </source>
</evidence>
<comment type="caution">
    <text evidence="3">The sequence shown here is derived from an EMBL/GenBank/DDBJ whole genome shotgun (WGS) entry which is preliminary data.</text>
</comment>
<dbReference type="GO" id="GO:0005739">
    <property type="term" value="C:mitochondrion"/>
    <property type="evidence" value="ECO:0007669"/>
    <property type="project" value="TreeGrafter"/>
</dbReference>
<evidence type="ECO:0000313" key="4">
    <source>
        <dbReference type="Proteomes" id="UP000324222"/>
    </source>
</evidence>
<gene>
    <name evidence="3" type="primary">Cox10_1</name>
    <name evidence="3" type="ORF">E2C01_006434</name>
</gene>